<keyword evidence="3" id="KW-0808">Transferase</keyword>
<evidence type="ECO:0000259" key="2">
    <source>
        <dbReference type="Pfam" id="PF01326"/>
    </source>
</evidence>
<dbReference type="InterPro" id="IPR010121">
    <property type="entry name" value="Pyruvate_phosphate_dikinase"/>
</dbReference>
<dbReference type="PANTHER" id="PTHR22931">
    <property type="entry name" value="PHOSPHOENOLPYRUVATE DIKINASE-RELATED"/>
    <property type="match status" value="1"/>
</dbReference>
<dbReference type="PANTHER" id="PTHR22931:SF9">
    <property type="entry name" value="PYRUVATE, PHOSPHATE DIKINASE 1, CHLOROPLASTIC"/>
    <property type="match status" value="1"/>
</dbReference>
<dbReference type="RefSeq" id="WP_386047583.1">
    <property type="nucleotide sequence ID" value="NZ_JBHUIO010000008.1"/>
</dbReference>
<dbReference type="Pfam" id="PF00391">
    <property type="entry name" value="PEP-utilizers"/>
    <property type="match status" value="1"/>
</dbReference>
<reference evidence="4" key="1">
    <citation type="journal article" date="2019" name="Int. J. Syst. Evol. Microbiol.">
        <title>The Global Catalogue of Microorganisms (GCM) 10K type strain sequencing project: providing services to taxonomists for standard genome sequencing and annotation.</title>
        <authorList>
            <consortium name="The Broad Institute Genomics Platform"/>
            <consortium name="The Broad Institute Genome Sequencing Center for Infectious Disease"/>
            <person name="Wu L."/>
            <person name="Ma J."/>
        </authorList>
    </citation>
    <scope>NUCLEOTIDE SEQUENCE [LARGE SCALE GENOMIC DNA]</scope>
    <source>
        <strain evidence="4">CGMCC 1.13574</strain>
    </source>
</reference>
<feature type="domain" description="Pyruvate phosphate dikinase AMP/ATP-binding" evidence="2">
    <location>
        <begin position="56"/>
        <end position="246"/>
    </location>
</feature>
<keyword evidence="3" id="KW-0670">Pyruvate</keyword>
<dbReference type="SUPFAM" id="SSF56059">
    <property type="entry name" value="Glutathione synthetase ATP-binding domain-like"/>
    <property type="match status" value="1"/>
</dbReference>
<gene>
    <name evidence="3" type="ORF">ACFSOY_13955</name>
</gene>
<protein>
    <submittedName>
        <fullName evidence="3">Pyruvate, phosphate dikinase</fullName>
        <ecNumber evidence="3">2.7.9.1</ecNumber>
    </submittedName>
</protein>
<evidence type="ECO:0000313" key="4">
    <source>
        <dbReference type="Proteomes" id="UP001597343"/>
    </source>
</evidence>
<name>A0ABW5A0U6_9BACL</name>
<accession>A0ABW5A0U6</accession>
<dbReference type="NCBIfam" id="NF004531">
    <property type="entry name" value="PRK05878.1"/>
    <property type="match status" value="1"/>
</dbReference>
<feature type="domain" description="PEP-utilising enzyme mobile" evidence="1">
    <location>
        <begin position="370"/>
        <end position="450"/>
    </location>
</feature>
<organism evidence="3 4">
    <name type="scientific">Tumebacillus lipolyticus</name>
    <dbReference type="NCBI Taxonomy" id="1280370"/>
    <lineage>
        <taxon>Bacteria</taxon>
        <taxon>Bacillati</taxon>
        <taxon>Bacillota</taxon>
        <taxon>Bacilli</taxon>
        <taxon>Bacillales</taxon>
        <taxon>Alicyclobacillaceae</taxon>
        <taxon>Tumebacillus</taxon>
    </lineage>
</organism>
<proteinExistence type="predicted"/>
<dbReference type="EMBL" id="JBHUIO010000008">
    <property type="protein sequence ID" value="MFD2171080.1"/>
    <property type="molecule type" value="Genomic_DNA"/>
</dbReference>
<dbReference type="InterPro" id="IPR013815">
    <property type="entry name" value="ATP_grasp_subdomain_1"/>
</dbReference>
<dbReference type="Gene3D" id="1.10.189.10">
    <property type="entry name" value="Pyruvate Phosphate Dikinase, domain 2"/>
    <property type="match status" value="1"/>
</dbReference>
<dbReference type="GO" id="GO:0050242">
    <property type="term" value="F:pyruvate, phosphate dikinase activity"/>
    <property type="evidence" value="ECO:0007669"/>
    <property type="project" value="UniProtKB-EC"/>
</dbReference>
<keyword evidence="4" id="KW-1185">Reference proteome</keyword>
<evidence type="ECO:0000259" key="1">
    <source>
        <dbReference type="Pfam" id="PF00391"/>
    </source>
</evidence>
<evidence type="ECO:0000313" key="3">
    <source>
        <dbReference type="EMBL" id="MFD2171080.1"/>
    </source>
</evidence>
<dbReference type="Gene3D" id="3.30.470.20">
    <property type="entry name" value="ATP-grasp fold, B domain"/>
    <property type="match status" value="1"/>
</dbReference>
<dbReference type="InterPro" id="IPR008279">
    <property type="entry name" value="PEP-util_enz_mobile_dom"/>
</dbReference>
<sequence>MIVFLDHEGDVERRSLGNKGARLIEMKRAGLRVPDGFILTTEACRHYFQAGRTLTSDLKERLLTALCELERRTGKRLGDPQAPLLLAIRSGAPVSMPGMMDTLLNVGLQDEVVQGLADRTGDCEFALDCQSRFQEAYGELVAPEIPDDPIEQLLQAVSSVFASWNGRRAAVYRQVNRIPDDLGTAVIVQEMVFGNWGERSGSGVVFSRHPASGERELFGEVMLRAQGEAVVAGKRTPSDISCLQQQLPDVYEELSAVATRLEEHDKDMQEIEFTFERGTLYLLQSRVGERTALAAVKIAVDLCQAGVIDRQTALQRVGWESLQSLLQPELDPNVDAVPLVVGLPVVPGAVCGEIALDRERAIERSAGGHPVLLIRRETDPNDYEAMLHANGILTAFGGMTSHAAVTARPLGKPCIVGCANLAIDLLSRQIEIAGRTFREGEWLTLDGTTGRVFAGRLPLVAPELPVEVETFRSWRSAR</sequence>
<dbReference type="Proteomes" id="UP001597343">
    <property type="component" value="Unassembled WGS sequence"/>
</dbReference>
<dbReference type="InterPro" id="IPR036637">
    <property type="entry name" value="Phosphohistidine_dom_sf"/>
</dbReference>
<comment type="caution">
    <text evidence="3">The sequence shown here is derived from an EMBL/GenBank/DDBJ whole genome shotgun (WGS) entry which is preliminary data.</text>
</comment>
<dbReference type="EC" id="2.7.9.1" evidence="3"/>
<dbReference type="Gene3D" id="3.50.30.10">
    <property type="entry name" value="Phosphohistidine domain"/>
    <property type="match status" value="1"/>
</dbReference>
<dbReference type="Pfam" id="PF01326">
    <property type="entry name" value="PPDK_N"/>
    <property type="match status" value="1"/>
</dbReference>
<dbReference type="Gene3D" id="3.30.1490.20">
    <property type="entry name" value="ATP-grasp fold, A domain"/>
    <property type="match status" value="1"/>
</dbReference>
<dbReference type="InterPro" id="IPR002192">
    <property type="entry name" value="PPDK_AMP/ATP-bd"/>
</dbReference>
<dbReference type="SUPFAM" id="SSF52009">
    <property type="entry name" value="Phosphohistidine domain"/>
    <property type="match status" value="1"/>
</dbReference>